<dbReference type="STRING" id="1218598.LEP1GSC060_1782"/>
<dbReference type="CDD" id="cd09756">
    <property type="entry name" value="Cas5_I-E"/>
    <property type="match status" value="1"/>
</dbReference>
<protein>
    <submittedName>
        <fullName evidence="2">CRISPR-associated protein Cas5/CasD, subtype TIGR01868</fullName>
    </submittedName>
</protein>
<reference evidence="2" key="1">
    <citation type="submission" date="2013-03" db="EMBL/GenBank/DDBJ databases">
        <authorList>
            <person name="Harkins D.M."/>
            <person name="Durkin A.S."/>
            <person name="Brinkac L.M."/>
            <person name="Haft D.H."/>
            <person name="Selengut J.D."/>
            <person name="Sanka R."/>
            <person name="DePew J."/>
            <person name="Purushe J."/>
            <person name="Hartskeerl R.A."/>
            <person name="Ahmed A."/>
            <person name="van der Linden H."/>
            <person name="Goris M.G.A."/>
            <person name="Vinetz J.M."/>
            <person name="Sutton G.G."/>
            <person name="Nierman W.C."/>
            <person name="Fouts D.E."/>
        </authorList>
    </citation>
    <scope>NUCLEOTIDE SEQUENCE [LARGE SCALE GENOMIC DNA]</scope>
    <source>
        <strain evidence="2">ICFT</strain>
    </source>
</reference>
<dbReference type="InterPro" id="IPR013422">
    <property type="entry name" value="CRISPR-assoc_prot_Cas5_N"/>
</dbReference>
<dbReference type="EMBL" id="AOHC02000026">
    <property type="protein sequence ID" value="EMY78060.1"/>
    <property type="molecule type" value="Genomic_DNA"/>
</dbReference>
<evidence type="ECO:0000313" key="3">
    <source>
        <dbReference type="Proteomes" id="UP000012313"/>
    </source>
</evidence>
<dbReference type="AlphaFoldDB" id="N1WGI5"/>
<dbReference type="InterPro" id="IPR010147">
    <property type="entry name" value="CRISPR-assoc_prot_CasD"/>
</dbReference>
<dbReference type="NCBIfam" id="TIGR01868">
    <property type="entry name" value="casD_Cas5e"/>
    <property type="match status" value="1"/>
</dbReference>
<gene>
    <name evidence="2" type="primary">cas5e</name>
    <name evidence="2" type="ORF">LEP1GSC060_1782</name>
</gene>
<proteinExistence type="predicted"/>
<dbReference type="RefSeq" id="WP_003001000.1">
    <property type="nucleotide sequence ID" value="NZ_AOHC02000026.1"/>
</dbReference>
<dbReference type="GO" id="GO:0043571">
    <property type="term" value="P:maintenance of CRISPR repeat elements"/>
    <property type="evidence" value="ECO:0007669"/>
    <property type="project" value="InterPro"/>
</dbReference>
<accession>N1WGI5</accession>
<dbReference type="NCBIfam" id="TIGR02593">
    <property type="entry name" value="CRISPR_cas5"/>
    <property type="match status" value="1"/>
</dbReference>
<keyword evidence="3" id="KW-1185">Reference proteome</keyword>
<name>N1WGI5_9LEPT</name>
<dbReference type="GO" id="GO:0051607">
    <property type="term" value="P:defense response to virus"/>
    <property type="evidence" value="ECO:0007669"/>
    <property type="project" value="UniProtKB-KW"/>
</dbReference>
<sequence length="229" mass="25933">MSTLLLRLAGPLQSWGTRSRFDERDTDLEPSKSGVLGLVSASLGIERTDWEKNLEPLTKLRMGVRIDKPGILRYDYHTAQEIISADESKIHSTAVTKRYYLADAMFLVGLEGDDSLLEKIHHSFLNPVWTLSLGRKAFVPSPGVYLKDGLVKNKSLEEALAAYPYLPTIESDEKDKIKIPERFRYVLEAKTMEGSIRMDQLISSFAERKFASRYVQFDSKKLGDLPKCS</sequence>
<evidence type="ECO:0000256" key="1">
    <source>
        <dbReference type="ARBA" id="ARBA00023118"/>
    </source>
</evidence>
<dbReference type="Gene3D" id="3.30.70.2660">
    <property type="match status" value="1"/>
</dbReference>
<dbReference type="Pfam" id="PF09704">
    <property type="entry name" value="Cas_Cas5d"/>
    <property type="match status" value="1"/>
</dbReference>
<comment type="caution">
    <text evidence="2">The sequence shown here is derived from an EMBL/GenBank/DDBJ whole genome shotgun (WGS) entry which is preliminary data.</text>
</comment>
<dbReference type="InterPro" id="IPR021124">
    <property type="entry name" value="CRISPR-assoc_prot_Cas5"/>
</dbReference>
<dbReference type="OrthoDB" id="3189549at2"/>
<keyword evidence="1" id="KW-0051">Antiviral defense</keyword>
<organism evidence="2 3">
    <name type="scientific">Leptospira weilii serovar Ranarum str. ICFT</name>
    <dbReference type="NCBI Taxonomy" id="1218598"/>
    <lineage>
        <taxon>Bacteria</taxon>
        <taxon>Pseudomonadati</taxon>
        <taxon>Spirochaetota</taxon>
        <taxon>Spirochaetia</taxon>
        <taxon>Leptospirales</taxon>
        <taxon>Leptospiraceae</taxon>
        <taxon>Leptospira</taxon>
    </lineage>
</organism>
<dbReference type="GO" id="GO:0003723">
    <property type="term" value="F:RNA binding"/>
    <property type="evidence" value="ECO:0007669"/>
    <property type="project" value="InterPro"/>
</dbReference>
<evidence type="ECO:0000313" key="2">
    <source>
        <dbReference type="EMBL" id="EMY78060.1"/>
    </source>
</evidence>
<dbReference type="Proteomes" id="UP000012313">
    <property type="component" value="Unassembled WGS sequence"/>
</dbReference>